<evidence type="ECO:0000256" key="2">
    <source>
        <dbReference type="ARBA" id="ARBA00023004"/>
    </source>
</evidence>
<dbReference type="SUPFAM" id="SSF48264">
    <property type="entry name" value="Cytochrome P450"/>
    <property type="match status" value="1"/>
</dbReference>
<sequence>MNLMQMVKESMRFFMVSPLVAREASERVDIGGYVLPKGTWVWMAPGVVAKDPINFPDPEVFRPERFDPAGDEQKRRHPYAFIPFGIGPRVCIGQKFAIQEMKLAVIQLYQRYVFRYSRSMESPLEFHFGIVVNFKHGVKLQVISRHKQNC</sequence>
<dbReference type="GO" id="GO:0020037">
    <property type="term" value="F:heme binding"/>
    <property type="evidence" value="ECO:0007669"/>
    <property type="project" value="InterPro"/>
</dbReference>
<keyword evidence="6" id="KW-1185">Reference proteome</keyword>
<evidence type="ECO:0000313" key="5">
    <source>
        <dbReference type="EMBL" id="GJM93433.1"/>
    </source>
</evidence>
<accession>A0AAV5C499</accession>
<dbReference type="PROSITE" id="PS00086">
    <property type="entry name" value="CYTOCHROME_P450"/>
    <property type="match status" value="1"/>
</dbReference>
<dbReference type="PRINTS" id="PR00465">
    <property type="entry name" value="EP450IV"/>
</dbReference>
<gene>
    <name evidence="5" type="primary">ga09989</name>
    <name evidence="5" type="ORF">PR202_ga09989</name>
</gene>
<evidence type="ECO:0000313" key="6">
    <source>
        <dbReference type="Proteomes" id="UP001054889"/>
    </source>
</evidence>
<dbReference type="InterPro" id="IPR036396">
    <property type="entry name" value="Cyt_P450_sf"/>
</dbReference>
<keyword evidence="4" id="KW-0503">Monooxygenase</keyword>
<dbReference type="InterPro" id="IPR002403">
    <property type="entry name" value="Cyt_P450_E_grp-IV"/>
</dbReference>
<reference evidence="5" key="2">
    <citation type="submission" date="2021-12" db="EMBL/GenBank/DDBJ databases">
        <title>Resequencing data analysis of finger millet.</title>
        <authorList>
            <person name="Hatakeyama M."/>
            <person name="Aluri S."/>
            <person name="Balachadran M.T."/>
            <person name="Sivarajan S.R."/>
            <person name="Poveda L."/>
            <person name="Shimizu-Inatsugi R."/>
            <person name="Schlapbach R."/>
            <person name="Sreeman S.M."/>
            <person name="Shimizu K.K."/>
        </authorList>
    </citation>
    <scope>NUCLEOTIDE SEQUENCE</scope>
</reference>
<keyword evidence="2 3" id="KW-0408">Iron</keyword>
<keyword evidence="4" id="KW-0560">Oxidoreductase</keyword>
<dbReference type="Proteomes" id="UP001054889">
    <property type="component" value="Unassembled WGS sequence"/>
</dbReference>
<proteinExistence type="inferred from homology"/>
<feature type="binding site" description="axial binding residue" evidence="3">
    <location>
        <position position="91"/>
    </location>
    <ligand>
        <name>heme</name>
        <dbReference type="ChEBI" id="CHEBI:30413"/>
    </ligand>
    <ligandPart>
        <name>Fe</name>
        <dbReference type="ChEBI" id="CHEBI:18248"/>
    </ligandPart>
</feature>
<dbReference type="EMBL" id="BQKI01000004">
    <property type="protein sequence ID" value="GJM93433.1"/>
    <property type="molecule type" value="Genomic_DNA"/>
</dbReference>
<reference evidence="5" key="1">
    <citation type="journal article" date="2018" name="DNA Res.">
        <title>Multiple hybrid de novo genome assembly of finger millet, an orphan allotetraploid crop.</title>
        <authorList>
            <person name="Hatakeyama M."/>
            <person name="Aluri S."/>
            <person name="Balachadran M.T."/>
            <person name="Sivarajan S.R."/>
            <person name="Patrignani A."/>
            <person name="Gruter S."/>
            <person name="Poveda L."/>
            <person name="Shimizu-Inatsugi R."/>
            <person name="Baeten J."/>
            <person name="Francoijs K.J."/>
            <person name="Nataraja K.N."/>
            <person name="Reddy Y.A.N."/>
            <person name="Phadnis S."/>
            <person name="Ravikumar R.L."/>
            <person name="Schlapbach R."/>
            <person name="Sreeman S.M."/>
            <person name="Shimizu K.K."/>
        </authorList>
    </citation>
    <scope>NUCLEOTIDE SEQUENCE</scope>
</reference>
<name>A0AAV5C499_ELECO</name>
<evidence type="ECO:0000256" key="4">
    <source>
        <dbReference type="RuleBase" id="RU000461"/>
    </source>
</evidence>
<keyword evidence="3 4" id="KW-0349">Heme</keyword>
<evidence type="ECO:0000256" key="3">
    <source>
        <dbReference type="PIRSR" id="PIRSR602403-1"/>
    </source>
</evidence>
<dbReference type="PRINTS" id="PR00385">
    <property type="entry name" value="P450"/>
</dbReference>
<dbReference type="GO" id="GO:0016705">
    <property type="term" value="F:oxidoreductase activity, acting on paired donors, with incorporation or reduction of molecular oxygen"/>
    <property type="evidence" value="ECO:0007669"/>
    <property type="project" value="InterPro"/>
</dbReference>
<comment type="similarity">
    <text evidence="4">Belongs to the cytochrome P450 family.</text>
</comment>
<dbReference type="PANTHER" id="PTHR24301:SF2">
    <property type="entry name" value="THROMBOXANE-A SYNTHASE"/>
    <property type="match status" value="1"/>
</dbReference>
<comment type="cofactor">
    <cofactor evidence="3">
        <name>heme</name>
        <dbReference type="ChEBI" id="CHEBI:30413"/>
    </cofactor>
</comment>
<dbReference type="Pfam" id="PF00067">
    <property type="entry name" value="p450"/>
    <property type="match status" value="1"/>
</dbReference>
<protein>
    <submittedName>
        <fullName evidence="5">Uncharacterized protein</fullName>
    </submittedName>
</protein>
<dbReference type="GO" id="GO:0005506">
    <property type="term" value="F:iron ion binding"/>
    <property type="evidence" value="ECO:0007669"/>
    <property type="project" value="InterPro"/>
</dbReference>
<organism evidence="5 6">
    <name type="scientific">Eleusine coracana subsp. coracana</name>
    <dbReference type="NCBI Taxonomy" id="191504"/>
    <lineage>
        <taxon>Eukaryota</taxon>
        <taxon>Viridiplantae</taxon>
        <taxon>Streptophyta</taxon>
        <taxon>Embryophyta</taxon>
        <taxon>Tracheophyta</taxon>
        <taxon>Spermatophyta</taxon>
        <taxon>Magnoliopsida</taxon>
        <taxon>Liliopsida</taxon>
        <taxon>Poales</taxon>
        <taxon>Poaceae</taxon>
        <taxon>PACMAD clade</taxon>
        <taxon>Chloridoideae</taxon>
        <taxon>Cynodonteae</taxon>
        <taxon>Eleusininae</taxon>
        <taxon>Eleusine</taxon>
    </lineage>
</organism>
<dbReference type="InterPro" id="IPR017972">
    <property type="entry name" value="Cyt_P450_CS"/>
</dbReference>
<keyword evidence="1 3" id="KW-0479">Metal-binding</keyword>
<dbReference type="AlphaFoldDB" id="A0AAV5C499"/>
<dbReference type="PANTHER" id="PTHR24301">
    <property type="entry name" value="THROMBOXANE-A SYNTHASE"/>
    <property type="match status" value="1"/>
</dbReference>
<dbReference type="Gene3D" id="1.10.630.10">
    <property type="entry name" value="Cytochrome P450"/>
    <property type="match status" value="1"/>
</dbReference>
<dbReference type="InterPro" id="IPR001128">
    <property type="entry name" value="Cyt_P450"/>
</dbReference>
<dbReference type="GO" id="GO:0004497">
    <property type="term" value="F:monooxygenase activity"/>
    <property type="evidence" value="ECO:0007669"/>
    <property type="project" value="UniProtKB-KW"/>
</dbReference>
<evidence type="ECO:0000256" key="1">
    <source>
        <dbReference type="ARBA" id="ARBA00022723"/>
    </source>
</evidence>
<comment type="caution">
    <text evidence="5">The sequence shown here is derived from an EMBL/GenBank/DDBJ whole genome shotgun (WGS) entry which is preliminary data.</text>
</comment>